<dbReference type="AlphaFoldDB" id="A0A699Y9N9"/>
<dbReference type="PROSITE" id="PS51294">
    <property type="entry name" value="HTH_MYB"/>
    <property type="match status" value="1"/>
</dbReference>
<sequence>MADAACEEVERGEGADGRPAKRRYPVARVKGNWSLDEDDALRRLVQTHGEGNWSVIAKGINEAMAKPLAAGRTENHIKNHW</sequence>
<name>A0A699Y9N9_HAELA</name>
<dbReference type="Pfam" id="PF00249">
    <property type="entry name" value="Myb_DNA-binding"/>
    <property type="match status" value="1"/>
</dbReference>
<comment type="caution">
    <text evidence="4">The sequence shown here is derived from an EMBL/GenBank/DDBJ whole genome shotgun (WGS) entry which is preliminary data.</text>
</comment>
<dbReference type="Gene3D" id="1.10.10.60">
    <property type="entry name" value="Homeodomain-like"/>
    <property type="match status" value="1"/>
</dbReference>
<dbReference type="SMART" id="SM00717">
    <property type="entry name" value="SANT"/>
    <property type="match status" value="1"/>
</dbReference>
<gene>
    <name evidence="4" type="ORF">HaLaN_01568</name>
</gene>
<dbReference type="InterPro" id="IPR009057">
    <property type="entry name" value="Homeodomain-like_sf"/>
</dbReference>
<feature type="compositionally biased region" description="Basic and acidic residues" evidence="1">
    <location>
        <begin position="8"/>
        <end position="19"/>
    </location>
</feature>
<dbReference type="SUPFAM" id="SSF46689">
    <property type="entry name" value="Homeodomain-like"/>
    <property type="match status" value="1"/>
</dbReference>
<dbReference type="Proteomes" id="UP000485058">
    <property type="component" value="Unassembled WGS sequence"/>
</dbReference>
<keyword evidence="5" id="KW-1185">Reference proteome</keyword>
<dbReference type="InterPro" id="IPR001005">
    <property type="entry name" value="SANT/Myb"/>
</dbReference>
<evidence type="ECO:0000259" key="3">
    <source>
        <dbReference type="PROSITE" id="PS51294"/>
    </source>
</evidence>
<feature type="domain" description="HTH myb-type" evidence="3">
    <location>
        <begin position="28"/>
        <end position="81"/>
    </location>
</feature>
<protein>
    <submittedName>
        <fullName evidence="4">Uncharacterized protein</fullName>
    </submittedName>
</protein>
<dbReference type="CDD" id="cd00167">
    <property type="entry name" value="SANT"/>
    <property type="match status" value="1"/>
</dbReference>
<evidence type="ECO:0000313" key="4">
    <source>
        <dbReference type="EMBL" id="GFH06860.1"/>
    </source>
</evidence>
<dbReference type="PROSITE" id="PS50090">
    <property type="entry name" value="MYB_LIKE"/>
    <property type="match status" value="1"/>
</dbReference>
<accession>A0A699Y9N9</accession>
<proteinExistence type="predicted"/>
<feature type="domain" description="Myb-like" evidence="2">
    <location>
        <begin position="30"/>
        <end position="81"/>
    </location>
</feature>
<evidence type="ECO:0000313" key="5">
    <source>
        <dbReference type="Proteomes" id="UP000485058"/>
    </source>
</evidence>
<dbReference type="InterPro" id="IPR017930">
    <property type="entry name" value="Myb_dom"/>
</dbReference>
<feature type="region of interest" description="Disordered" evidence="1">
    <location>
        <begin position="1"/>
        <end position="22"/>
    </location>
</feature>
<evidence type="ECO:0000256" key="1">
    <source>
        <dbReference type="SAM" id="MobiDB-lite"/>
    </source>
</evidence>
<organism evidence="4 5">
    <name type="scientific">Haematococcus lacustris</name>
    <name type="common">Green alga</name>
    <name type="synonym">Haematococcus pluvialis</name>
    <dbReference type="NCBI Taxonomy" id="44745"/>
    <lineage>
        <taxon>Eukaryota</taxon>
        <taxon>Viridiplantae</taxon>
        <taxon>Chlorophyta</taxon>
        <taxon>core chlorophytes</taxon>
        <taxon>Chlorophyceae</taxon>
        <taxon>CS clade</taxon>
        <taxon>Chlamydomonadales</taxon>
        <taxon>Haematococcaceae</taxon>
        <taxon>Haematococcus</taxon>
    </lineage>
</organism>
<reference evidence="4 5" key="1">
    <citation type="submission" date="2020-02" db="EMBL/GenBank/DDBJ databases">
        <title>Draft genome sequence of Haematococcus lacustris strain NIES-144.</title>
        <authorList>
            <person name="Morimoto D."/>
            <person name="Nakagawa S."/>
            <person name="Yoshida T."/>
            <person name="Sawayama S."/>
        </authorList>
    </citation>
    <scope>NUCLEOTIDE SEQUENCE [LARGE SCALE GENOMIC DNA]</scope>
    <source>
        <strain evidence="4 5">NIES-144</strain>
    </source>
</reference>
<dbReference type="EMBL" id="BLLF01000060">
    <property type="protein sequence ID" value="GFH06860.1"/>
    <property type="molecule type" value="Genomic_DNA"/>
</dbReference>
<evidence type="ECO:0000259" key="2">
    <source>
        <dbReference type="PROSITE" id="PS50090"/>
    </source>
</evidence>